<proteinExistence type="inferred from homology"/>
<dbReference type="AlphaFoldDB" id="A0AAV6QZ87"/>
<dbReference type="InterPro" id="IPR018011">
    <property type="entry name" value="Carb_sulfotrans_8-10"/>
</dbReference>
<gene>
    <name evidence="12" type="ORF">JOB18_032527</name>
</gene>
<evidence type="ECO:0000313" key="12">
    <source>
        <dbReference type="EMBL" id="KAG7497147.1"/>
    </source>
</evidence>
<evidence type="ECO:0000256" key="3">
    <source>
        <dbReference type="ARBA" id="ARBA00022679"/>
    </source>
</evidence>
<comment type="caution">
    <text evidence="12">The sequence shown here is derived from an EMBL/GenBank/DDBJ whole genome shotgun (WGS) entry which is preliminary data.</text>
</comment>
<keyword evidence="6 11" id="KW-1133">Transmembrane helix</keyword>
<evidence type="ECO:0000256" key="10">
    <source>
        <dbReference type="ARBA" id="ARBA00023277"/>
    </source>
</evidence>
<dbReference type="EC" id="2.8.2.-" evidence="11"/>
<keyword evidence="13" id="KW-1185">Reference proteome</keyword>
<dbReference type="GO" id="GO:0030166">
    <property type="term" value="P:proteoglycan biosynthetic process"/>
    <property type="evidence" value="ECO:0007669"/>
    <property type="project" value="TreeGrafter"/>
</dbReference>
<evidence type="ECO:0000256" key="1">
    <source>
        <dbReference type="ARBA" id="ARBA00004323"/>
    </source>
</evidence>
<keyword evidence="10 11" id="KW-0119">Carbohydrate metabolism</keyword>
<dbReference type="PANTHER" id="PTHR12137">
    <property type="entry name" value="CARBOHYDRATE SULFOTRANSFERASE"/>
    <property type="match status" value="1"/>
</dbReference>
<dbReference type="PANTHER" id="PTHR12137:SF4">
    <property type="entry name" value="CARBOHYDRATE SULFOTRANSFERASE 12"/>
    <property type="match status" value="1"/>
</dbReference>
<dbReference type="Proteomes" id="UP000693946">
    <property type="component" value="Linkage Group LG3"/>
</dbReference>
<organism evidence="12 13">
    <name type="scientific">Solea senegalensis</name>
    <name type="common">Senegalese sole</name>
    <dbReference type="NCBI Taxonomy" id="28829"/>
    <lineage>
        <taxon>Eukaryota</taxon>
        <taxon>Metazoa</taxon>
        <taxon>Chordata</taxon>
        <taxon>Craniata</taxon>
        <taxon>Vertebrata</taxon>
        <taxon>Euteleostomi</taxon>
        <taxon>Actinopterygii</taxon>
        <taxon>Neopterygii</taxon>
        <taxon>Teleostei</taxon>
        <taxon>Neoteleostei</taxon>
        <taxon>Acanthomorphata</taxon>
        <taxon>Carangaria</taxon>
        <taxon>Pleuronectiformes</taxon>
        <taxon>Pleuronectoidei</taxon>
        <taxon>Soleidae</taxon>
        <taxon>Solea</taxon>
    </lineage>
</organism>
<evidence type="ECO:0000313" key="13">
    <source>
        <dbReference type="Proteomes" id="UP000693946"/>
    </source>
</evidence>
<evidence type="ECO:0000256" key="4">
    <source>
        <dbReference type="ARBA" id="ARBA00022692"/>
    </source>
</evidence>
<sequence length="265" mass="31620">MKILQWRQTLLPVVWLVPISVMLWFHVQDMSRQQRALEMLQVQKERKEMVKSACSEDEILQISSFSLKHLIVDDDHGLLYCYVPMAKLMHYTKYFFVGDPFNRLISAFQNKFGQPKELIYAKYGKHILQHYNNESNLPQTAVEAFESGKRVSFNNFIQFLLDPKTMQPFDPHWRQIQQLCHPCQIQYDFIGFQETLDEDAEQLLSILKLTKDFKFPHAYKNMTSSDSVLQWFSQVPLKDRRKLFMLYEKDFKLFGYRRPDELLDG</sequence>
<dbReference type="InterPro" id="IPR005331">
    <property type="entry name" value="Sulfotransferase"/>
</dbReference>
<keyword evidence="7 11" id="KW-0333">Golgi apparatus</keyword>
<name>A0AAV6QZ87_SOLSE</name>
<reference evidence="12 13" key="1">
    <citation type="journal article" date="2021" name="Sci. Rep.">
        <title>Chromosome anchoring in Senegalese sole (Solea senegalensis) reveals sex-associated markers and genome rearrangements in flatfish.</title>
        <authorList>
            <person name="Guerrero-Cozar I."/>
            <person name="Gomez-Garrido J."/>
            <person name="Berbel C."/>
            <person name="Martinez-Blanch J.F."/>
            <person name="Alioto T."/>
            <person name="Claros M.G."/>
            <person name="Gagnaire P.A."/>
            <person name="Manchado M."/>
        </authorList>
    </citation>
    <scope>NUCLEOTIDE SEQUENCE [LARGE SCALE GENOMIC DNA]</scope>
    <source>
        <strain evidence="12">Sse05_10M</strain>
    </source>
</reference>
<dbReference type="EMBL" id="JAGKHQ010000015">
    <property type="protein sequence ID" value="KAG7497147.1"/>
    <property type="molecule type" value="Genomic_DNA"/>
</dbReference>
<evidence type="ECO:0000256" key="11">
    <source>
        <dbReference type="RuleBase" id="RU364020"/>
    </source>
</evidence>
<evidence type="ECO:0000256" key="6">
    <source>
        <dbReference type="ARBA" id="ARBA00022989"/>
    </source>
</evidence>
<accession>A0AAV6QZ87</accession>
<dbReference type="GO" id="GO:0016051">
    <property type="term" value="P:carbohydrate biosynthetic process"/>
    <property type="evidence" value="ECO:0007669"/>
    <property type="project" value="InterPro"/>
</dbReference>
<evidence type="ECO:0000256" key="7">
    <source>
        <dbReference type="ARBA" id="ARBA00023034"/>
    </source>
</evidence>
<evidence type="ECO:0000256" key="5">
    <source>
        <dbReference type="ARBA" id="ARBA00022968"/>
    </source>
</evidence>
<keyword evidence="3 11" id="KW-0808">Transferase</keyword>
<dbReference type="GO" id="GO:0000139">
    <property type="term" value="C:Golgi membrane"/>
    <property type="evidence" value="ECO:0007669"/>
    <property type="project" value="UniProtKB-SubCell"/>
</dbReference>
<evidence type="ECO:0000256" key="2">
    <source>
        <dbReference type="ARBA" id="ARBA00006339"/>
    </source>
</evidence>
<dbReference type="Pfam" id="PF03567">
    <property type="entry name" value="Sulfotransfer_2"/>
    <property type="match status" value="1"/>
</dbReference>
<comment type="similarity">
    <text evidence="2 11">Belongs to the sulfotransferase 2 family.</text>
</comment>
<keyword evidence="8 11" id="KW-0472">Membrane</keyword>
<dbReference type="GO" id="GO:0008146">
    <property type="term" value="F:sulfotransferase activity"/>
    <property type="evidence" value="ECO:0007669"/>
    <property type="project" value="InterPro"/>
</dbReference>
<keyword evidence="9 11" id="KW-0325">Glycoprotein</keyword>
<keyword evidence="5 11" id="KW-0735">Signal-anchor</keyword>
<protein>
    <recommendedName>
        <fullName evidence="11">Carbohydrate sulfotransferase</fullName>
        <ecNumber evidence="11">2.8.2.-</ecNumber>
    </recommendedName>
</protein>
<evidence type="ECO:0000256" key="9">
    <source>
        <dbReference type="ARBA" id="ARBA00023180"/>
    </source>
</evidence>
<evidence type="ECO:0000256" key="8">
    <source>
        <dbReference type="ARBA" id="ARBA00023136"/>
    </source>
</evidence>
<keyword evidence="4 11" id="KW-0812">Transmembrane</keyword>
<feature type="transmembrane region" description="Helical" evidence="11">
    <location>
        <begin position="6"/>
        <end position="25"/>
    </location>
</feature>
<comment type="subcellular location">
    <subcellularLocation>
        <location evidence="1 11">Golgi apparatus membrane</location>
        <topology evidence="1 11">Single-pass type II membrane protein</topology>
    </subcellularLocation>
</comment>